<keyword evidence="2 4" id="KW-0694">RNA-binding</keyword>
<feature type="domain" description="HTH La-type RNA-binding" evidence="6">
    <location>
        <begin position="193"/>
        <end position="284"/>
    </location>
</feature>
<reference evidence="8 9" key="2">
    <citation type="submission" date="2019-01" db="EMBL/GenBank/DDBJ databases">
        <title>The decoding of complex shrimp genome reveals the adaptation for benthos swimmer, frequently molting mechanism and breeding impact on genome.</title>
        <authorList>
            <person name="Sun Y."/>
            <person name="Gao Y."/>
            <person name="Yu Y."/>
        </authorList>
    </citation>
    <scope>NUCLEOTIDE SEQUENCE [LARGE SCALE GENOMIC DNA]</scope>
    <source>
        <tissue evidence="8">Muscle</tissue>
    </source>
</reference>
<feature type="domain" description="SUZ-C" evidence="7">
    <location>
        <begin position="562"/>
        <end position="599"/>
    </location>
</feature>
<dbReference type="FunFam" id="1.10.10.10:FF:000158">
    <property type="entry name" value="La ribonucleoprotein domain family member 7"/>
    <property type="match status" value="1"/>
</dbReference>
<feature type="compositionally biased region" description="Low complexity" evidence="5">
    <location>
        <begin position="428"/>
        <end position="442"/>
    </location>
</feature>
<evidence type="ECO:0000256" key="5">
    <source>
        <dbReference type="SAM" id="MobiDB-lite"/>
    </source>
</evidence>
<dbReference type="PANTHER" id="PTHR22792:SF140">
    <property type="entry name" value="ACHILLES, ISOFORM A"/>
    <property type="match status" value="1"/>
</dbReference>
<feature type="region of interest" description="Disordered" evidence="5">
    <location>
        <begin position="118"/>
        <end position="144"/>
    </location>
</feature>
<dbReference type="InterPro" id="IPR036390">
    <property type="entry name" value="WH_DNA-bd_sf"/>
</dbReference>
<dbReference type="GO" id="GO:0006396">
    <property type="term" value="P:RNA processing"/>
    <property type="evidence" value="ECO:0007669"/>
    <property type="project" value="InterPro"/>
</dbReference>
<reference evidence="8 9" key="1">
    <citation type="submission" date="2018-04" db="EMBL/GenBank/DDBJ databases">
        <authorList>
            <person name="Zhang X."/>
            <person name="Yuan J."/>
            <person name="Li F."/>
            <person name="Xiang J."/>
        </authorList>
    </citation>
    <scope>NUCLEOTIDE SEQUENCE [LARGE SCALE GENOMIC DNA]</scope>
    <source>
        <tissue evidence="8">Muscle</tissue>
    </source>
</reference>
<dbReference type="InterPro" id="IPR036388">
    <property type="entry name" value="WH-like_DNA-bd_sf"/>
</dbReference>
<feature type="region of interest" description="Disordered" evidence="5">
    <location>
        <begin position="157"/>
        <end position="184"/>
    </location>
</feature>
<dbReference type="PROSITE" id="PS50961">
    <property type="entry name" value="HTH_LA"/>
    <property type="match status" value="1"/>
</dbReference>
<feature type="region of interest" description="Disordered" evidence="5">
    <location>
        <begin position="1"/>
        <end position="38"/>
    </location>
</feature>
<feature type="compositionally biased region" description="Low complexity" evidence="5">
    <location>
        <begin position="548"/>
        <end position="567"/>
    </location>
</feature>
<evidence type="ECO:0000313" key="8">
    <source>
        <dbReference type="EMBL" id="ROT75761.1"/>
    </source>
</evidence>
<dbReference type="GO" id="GO:0003729">
    <property type="term" value="F:mRNA binding"/>
    <property type="evidence" value="ECO:0007669"/>
    <property type="project" value="TreeGrafter"/>
</dbReference>
<dbReference type="InterPro" id="IPR002344">
    <property type="entry name" value="Lupus_La"/>
</dbReference>
<dbReference type="PANTHER" id="PTHR22792">
    <property type="entry name" value="LUPUS LA PROTEIN-RELATED"/>
    <property type="match status" value="1"/>
</dbReference>
<feature type="compositionally biased region" description="Basic and acidic residues" evidence="5">
    <location>
        <begin position="157"/>
        <end position="169"/>
    </location>
</feature>
<dbReference type="GO" id="GO:0005634">
    <property type="term" value="C:nucleus"/>
    <property type="evidence" value="ECO:0007669"/>
    <property type="project" value="UniProtKB-SubCell"/>
</dbReference>
<dbReference type="PRINTS" id="PR00302">
    <property type="entry name" value="LUPUSLA"/>
</dbReference>
<comment type="caution">
    <text evidence="8">The sequence shown here is derived from an EMBL/GenBank/DDBJ whole genome shotgun (WGS) entry which is preliminary data.</text>
</comment>
<proteinExistence type="predicted"/>
<keyword evidence="9" id="KW-1185">Reference proteome</keyword>
<dbReference type="SUPFAM" id="SSF54928">
    <property type="entry name" value="RNA-binding domain, RBD"/>
    <property type="match status" value="1"/>
</dbReference>
<keyword evidence="3" id="KW-0539">Nucleus</keyword>
<evidence type="ECO:0000256" key="4">
    <source>
        <dbReference type="PROSITE-ProRule" id="PRU00332"/>
    </source>
</evidence>
<protein>
    <submittedName>
        <fullName evidence="8">Uncharacterized protein</fullName>
    </submittedName>
</protein>
<dbReference type="Pfam" id="PF05383">
    <property type="entry name" value="La"/>
    <property type="match status" value="1"/>
</dbReference>
<dbReference type="InterPro" id="IPR024642">
    <property type="entry name" value="SUZ-C"/>
</dbReference>
<evidence type="ECO:0000259" key="6">
    <source>
        <dbReference type="PROSITE" id="PS50961"/>
    </source>
</evidence>
<dbReference type="InterPro" id="IPR045180">
    <property type="entry name" value="La_dom_prot"/>
</dbReference>
<accession>A0A423TH40</accession>
<sequence length="605" mass="66073">MKGTNGRERRPAAGAREDWDARSGEDPQVAGLQGDARPINGLGRTLSVSVPPQWCREQGLPQSRSQAVLSWLIPCRAPPPFRRLSRGAASSGVAARRVMLSLLSRFVIGSECEESLRESRDSCASSSGPEDTDEELLNPPMPVINIDPTELAEEAIDAQRRARDAKGDNSDSLEDISNDSAIEREAEPLPPLALPGKDVCRCIVELVEYYLSDENLVKDMFLLKHVTKHREGYVSLKLLASYKKVKRLTKDWRVVAHALRASSALEMNPEETKARRRHGLPQELEEDTRPFRTIVATHIPKELANMNNIAEYFAKFGEMVSLQVHKPGGRALDEVRLVERLHPGSSATVCALVEYEKVHCARQALRAIANSAEGEMRAVEMPRKKREMGSLLGIKSQMDNESCYFSASDASEPASPVYRARHVRLMSPSSSLASSPSVSPIPLRRRGAPPSLSPESSPPSPYGHRRGPPTPCSSPEDSAAVRFLLSSDSFGPLPPRSDVPSSLPLPRRHMRAAAAPEPTWRRGVNSSSSSSPDGPAPLSPWLRRRVLARAADGSGGSALSSPSASPALRRRNDSPMPLPDNVERMPRGPDGTRGFARRSLLNAQA</sequence>
<gene>
    <name evidence="8" type="ORF">C7M84_005702</name>
</gene>
<dbReference type="AlphaFoldDB" id="A0A423TH40"/>
<dbReference type="InterPro" id="IPR006630">
    <property type="entry name" value="La_HTH"/>
</dbReference>
<organism evidence="8 9">
    <name type="scientific">Penaeus vannamei</name>
    <name type="common">Whiteleg shrimp</name>
    <name type="synonym">Litopenaeus vannamei</name>
    <dbReference type="NCBI Taxonomy" id="6689"/>
    <lineage>
        <taxon>Eukaryota</taxon>
        <taxon>Metazoa</taxon>
        <taxon>Ecdysozoa</taxon>
        <taxon>Arthropoda</taxon>
        <taxon>Crustacea</taxon>
        <taxon>Multicrustacea</taxon>
        <taxon>Malacostraca</taxon>
        <taxon>Eumalacostraca</taxon>
        <taxon>Eucarida</taxon>
        <taxon>Decapoda</taxon>
        <taxon>Dendrobranchiata</taxon>
        <taxon>Penaeoidea</taxon>
        <taxon>Penaeidae</taxon>
        <taxon>Penaeus</taxon>
    </lineage>
</organism>
<evidence type="ECO:0000256" key="3">
    <source>
        <dbReference type="ARBA" id="ARBA00023242"/>
    </source>
</evidence>
<dbReference type="OrthoDB" id="435402at2759"/>
<dbReference type="SUPFAM" id="SSF46785">
    <property type="entry name" value="Winged helix' DNA-binding domain"/>
    <property type="match status" value="1"/>
</dbReference>
<evidence type="ECO:0000313" key="9">
    <source>
        <dbReference type="Proteomes" id="UP000283509"/>
    </source>
</evidence>
<evidence type="ECO:0000259" key="7">
    <source>
        <dbReference type="PROSITE" id="PS51938"/>
    </source>
</evidence>
<feature type="region of interest" description="Disordered" evidence="5">
    <location>
        <begin position="428"/>
        <end position="605"/>
    </location>
</feature>
<dbReference type="Proteomes" id="UP000283509">
    <property type="component" value="Unassembled WGS sequence"/>
</dbReference>
<evidence type="ECO:0000256" key="2">
    <source>
        <dbReference type="ARBA" id="ARBA00022884"/>
    </source>
</evidence>
<name>A0A423TH40_PENVA</name>
<dbReference type="PROSITE" id="PS51938">
    <property type="entry name" value="SUZ_C"/>
    <property type="match status" value="1"/>
</dbReference>
<dbReference type="EMBL" id="QCYY01001737">
    <property type="protein sequence ID" value="ROT75761.1"/>
    <property type="molecule type" value="Genomic_DNA"/>
</dbReference>
<comment type="subcellular location">
    <subcellularLocation>
        <location evidence="1">Nucleus</location>
    </subcellularLocation>
</comment>
<dbReference type="InterPro" id="IPR035979">
    <property type="entry name" value="RBD_domain_sf"/>
</dbReference>
<dbReference type="CDD" id="cd08033">
    <property type="entry name" value="LARP_6"/>
    <property type="match status" value="1"/>
</dbReference>
<evidence type="ECO:0000256" key="1">
    <source>
        <dbReference type="ARBA" id="ARBA00004123"/>
    </source>
</evidence>
<dbReference type="GO" id="GO:1990904">
    <property type="term" value="C:ribonucleoprotein complex"/>
    <property type="evidence" value="ECO:0007669"/>
    <property type="project" value="InterPro"/>
</dbReference>
<feature type="compositionally biased region" description="Basic and acidic residues" evidence="5">
    <location>
        <begin position="1"/>
        <end position="25"/>
    </location>
</feature>
<dbReference type="Gene3D" id="1.10.10.10">
    <property type="entry name" value="Winged helix-like DNA-binding domain superfamily/Winged helix DNA-binding domain"/>
    <property type="match status" value="1"/>
</dbReference>
<dbReference type="SMART" id="SM00715">
    <property type="entry name" value="LA"/>
    <property type="match status" value="1"/>
</dbReference>